<comment type="caution">
    <text evidence="2">The sequence shown here is derived from an EMBL/GenBank/DDBJ whole genome shotgun (WGS) entry which is preliminary data.</text>
</comment>
<organism evidence="2 3">
    <name type="scientific">Engystomops pustulosus</name>
    <name type="common">Tungara frog</name>
    <name type="synonym">Physalaemus pustulosus</name>
    <dbReference type="NCBI Taxonomy" id="76066"/>
    <lineage>
        <taxon>Eukaryota</taxon>
        <taxon>Metazoa</taxon>
        <taxon>Chordata</taxon>
        <taxon>Craniata</taxon>
        <taxon>Vertebrata</taxon>
        <taxon>Euteleostomi</taxon>
        <taxon>Amphibia</taxon>
        <taxon>Batrachia</taxon>
        <taxon>Anura</taxon>
        <taxon>Neobatrachia</taxon>
        <taxon>Hyloidea</taxon>
        <taxon>Leptodactylidae</taxon>
        <taxon>Leiuperinae</taxon>
        <taxon>Engystomops</taxon>
    </lineage>
</organism>
<dbReference type="Proteomes" id="UP000824782">
    <property type="component" value="Unassembled WGS sequence"/>
</dbReference>
<evidence type="ECO:0000313" key="3">
    <source>
        <dbReference type="Proteomes" id="UP000824782"/>
    </source>
</evidence>
<protein>
    <submittedName>
        <fullName evidence="2">Uncharacterized protein</fullName>
    </submittedName>
</protein>
<reference evidence="2" key="1">
    <citation type="thesis" date="2020" institute="ProQuest LLC" country="789 East Eisenhower Parkway, Ann Arbor, MI, USA">
        <title>Comparative Genomics and Chromosome Evolution.</title>
        <authorList>
            <person name="Mudd A.B."/>
        </authorList>
    </citation>
    <scope>NUCLEOTIDE SEQUENCE</scope>
    <source>
        <strain evidence="2">237g6f4</strain>
        <tissue evidence="2">Blood</tissue>
    </source>
</reference>
<evidence type="ECO:0000313" key="2">
    <source>
        <dbReference type="EMBL" id="KAG8590794.1"/>
    </source>
</evidence>
<evidence type="ECO:0000256" key="1">
    <source>
        <dbReference type="SAM" id="MobiDB-lite"/>
    </source>
</evidence>
<keyword evidence="3" id="KW-1185">Reference proteome</keyword>
<dbReference type="EMBL" id="WNYA01000002">
    <property type="protein sequence ID" value="KAG8590794.1"/>
    <property type="molecule type" value="Genomic_DNA"/>
</dbReference>
<name>A0AAV7D058_ENGPU</name>
<accession>A0AAV7D058</accession>
<dbReference type="AlphaFoldDB" id="A0AAV7D058"/>
<sequence length="109" mass="11959">MVLPISLTGATRDLSPGSLVAAGPQLFMAVSLLSERNHNCDTVRAQRRCHLLNMPSEECCSNQEKGPGSVKTRMRITTTKESKKPTSSHSMFCVYAEPKQLISMGARYS</sequence>
<gene>
    <name evidence="2" type="ORF">GDO81_006907</name>
</gene>
<proteinExistence type="predicted"/>
<feature type="region of interest" description="Disordered" evidence="1">
    <location>
        <begin position="60"/>
        <end position="89"/>
    </location>
</feature>